<keyword evidence="3" id="KW-1185">Reference proteome</keyword>
<dbReference type="Proteomes" id="UP000799428">
    <property type="component" value="Unassembled WGS sequence"/>
</dbReference>
<dbReference type="PANTHER" id="PTHR43569:SF2">
    <property type="entry name" value="AMIDOHYDROLASE-RELATED DOMAIN-CONTAINING PROTEIN"/>
    <property type="match status" value="1"/>
</dbReference>
<evidence type="ECO:0000313" key="3">
    <source>
        <dbReference type="Proteomes" id="UP000799428"/>
    </source>
</evidence>
<reference evidence="2" key="1">
    <citation type="journal article" date="2020" name="Stud. Mycol.">
        <title>101 Dothideomycetes genomes: a test case for predicting lifestyles and emergence of pathogens.</title>
        <authorList>
            <person name="Haridas S."/>
            <person name="Albert R."/>
            <person name="Binder M."/>
            <person name="Bloem J."/>
            <person name="Labutti K."/>
            <person name="Salamov A."/>
            <person name="Andreopoulos B."/>
            <person name="Baker S."/>
            <person name="Barry K."/>
            <person name="Bills G."/>
            <person name="Bluhm B."/>
            <person name="Cannon C."/>
            <person name="Castanera R."/>
            <person name="Culley D."/>
            <person name="Daum C."/>
            <person name="Ezra D."/>
            <person name="Gonzalez J."/>
            <person name="Henrissat B."/>
            <person name="Kuo A."/>
            <person name="Liang C."/>
            <person name="Lipzen A."/>
            <person name="Lutzoni F."/>
            <person name="Magnuson J."/>
            <person name="Mondo S."/>
            <person name="Nolan M."/>
            <person name="Ohm R."/>
            <person name="Pangilinan J."/>
            <person name="Park H.-J."/>
            <person name="Ramirez L."/>
            <person name="Alfaro M."/>
            <person name="Sun H."/>
            <person name="Tritt A."/>
            <person name="Yoshinaga Y."/>
            <person name="Zwiers L.-H."/>
            <person name="Turgeon B."/>
            <person name="Goodwin S."/>
            <person name="Spatafora J."/>
            <person name="Crous P."/>
            <person name="Grigoriev I."/>
        </authorList>
    </citation>
    <scope>NUCLEOTIDE SEQUENCE</scope>
    <source>
        <strain evidence="2">CBS 279.74</strain>
    </source>
</reference>
<dbReference type="EMBL" id="MU005765">
    <property type="protein sequence ID" value="KAF2713653.1"/>
    <property type="molecule type" value="Genomic_DNA"/>
</dbReference>
<sequence>MPSTERAILDTHIHLWPSTAVSPTDHGWMSAGHTLARRHGISDYSNATTWSSPVVQPKAFIYLETDRYLPSPEPDIGESVPEALKTWAKAPLNELKFLRRIVEETPQSGDGFVLGGDGDGDGDGDDDDGPRMAGCVIWAPFHLSTALFNAYLEIAEQVAGPQLWAKVVGFRYLLQGKGSSAVQQLVRSEQWLANLLVLRHGRKGRGWSFDIGVDAHRDGVEVVGYVADMVERLRALENEKPTGRGVRFVLGGFLSLSLSLSITTTLN</sequence>
<name>A0A6G1KLZ6_9PLEO</name>
<proteinExistence type="predicted"/>
<dbReference type="AlphaFoldDB" id="A0A6G1KLZ6"/>
<organism evidence="2 3">
    <name type="scientific">Pleomassaria siparia CBS 279.74</name>
    <dbReference type="NCBI Taxonomy" id="1314801"/>
    <lineage>
        <taxon>Eukaryota</taxon>
        <taxon>Fungi</taxon>
        <taxon>Dikarya</taxon>
        <taxon>Ascomycota</taxon>
        <taxon>Pezizomycotina</taxon>
        <taxon>Dothideomycetes</taxon>
        <taxon>Pleosporomycetidae</taxon>
        <taxon>Pleosporales</taxon>
        <taxon>Pleomassariaceae</taxon>
        <taxon>Pleomassaria</taxon>
    </lineage>
</organism>
<feature type="compositionally biased region" description="Acidic residues" evidence="1">
    <location>
        <begin position="118"/>
        <end position="128"/>
    </location>
</feature>
<gene>
    <name evidence="2" type="ORF">K504DRAFT_143370</name>
</gene>
<dbReference type="Gene3D" id="3.20.20.140">
    <property type="entry name" value="Metal-dependent hydrolases"/>
    <property type="match status" value="1"/>
</dbReference>
<evidence type="ECO:0000313" key="2">
    <source>
        <dbReference type="EMBL" id="KAF2713653.1"/>
    </source>
</evidence>
<evidence type="ECO:0000256" key="1">
    <source>
        <dbReference type="SAM" id="MobiDB-lite"/>
    </source>
</evidence>
<evidence type="ECO:0008006" key="4">
    <source>
        <dbReference type="Google" id="ProtNLM"/>
    </source>
</evidence>
<dbReference type="PANTHER" id="PTHR43569">
    <property type="entry name" value="AMIDOHYDROLASE"/>
    <property type="match status" value="1"/>
</dbReference>
<dbReference type="InterPro" id="IPR052350">
    <property type="entry name" value="Metallo-dep_Lactonases"/>
</dbReference>
<accession>A0A6G1KLZ6</accession>
<protein>
    <recommendedName>
        <fullName evidence="4">Amidohydrolase-related domain-containing protein</fullName>
    </recommendedName>
</protein>
<feature type="region of interest" description="Disordered" evidence="1">
    <location>
        <begin position="109"/>
        <end position="128"/>
    </location>
</feature>
<dbReference type="OrthoDB" id="2135488at2759"/>